<keyword evidence="5 8" id="KW-0949">S-adenosyl-L-methionine</keyword>
<evidence type="ECO:0000256" key="7">
    <source>
        <dbReference type="PIRSR" id="PIRSR000398-1"/>
    </source>
</evidence>
<dbReference type="Proteomes" id="UP000831151">
    <property type="component" value="Chromosome"/>
</dbReference>
<dbReference type="Gene3D" id="1.10.1020.10">
    <property type="entry name" value="Adenine-specific Methyltransferase, Domain 2"/>
    <property type="match status" value="1"/>
</dbReference>
<dbReference type="GO" id="GO:1904047">
    <property type="term" value="F:S-adenosyl-L-methionine binding"/>
    <property type="evidence" value="ECO:0007669"/>
    <property type="project" value="TreeGrafter"/>
</dbReference>
<proteinExistence type="inferred from homology"/>
<evidence type="ECO:0000313" key="10">
    <source>
        <dbReference type="Proteomes" id="UP000831151"/>
    </source>
</evidence>
<reference evidence="9" key="1">
    <citation type="submission" date="2022-04" db="EMBL/GenBank/DDBJ databases">
        <title>Complete genome sequences of Ezakiella coagulans and Fenollaria massiliensis.</title>
        <authorList>
            <person name="France M.T."/>
            <person name="Clifford J."/>
            <person name="Narina S."/>
            <person name="Rutt L."/>
            <person name="Ravel J."/>
        </authorList>
    </citation>
    <scope>NUCLEOTIDE SEQUENCE</scope>
    <source>
        <strain evidence="9">C0061C2</strain>
    </source>
</reference>
<dbReference type="NCBIfam" id="TIGR00571">
    <property type="entry name" value="dam"/>
    <property type="match status" value="1"/>
</dbReference>
<evidence type="ECO:0000256" key="2">
    <source>
        <dbReference type="ARBA" id="ARBA00011900"/>
    </source>
</evidence>
<dbReference type="EC" id="2.1.1.72" evidence="2 8"/>
<dbReference type="REBASE" id="619663">
    <property type="entry name" value="M1.Fma61C2ORF6340P"/>
</dbReference>
<comment type="catalytic activity">
    <reaction evidence="6 8">
        <text>a 2'-deoxyadenosine in DNA + S-adenosyl-L-methionine = an N(6)-methyl-2'-deoxyadenosine in DNA + S-adenosyl-L-homocysteine + H(+)</text>
        <dbReference type="Rhea" id="RHEA:15197"/>
        <dbReference type="Rhea" id="RHEA-COMP:12418"/>
        <dbReference type="Rhea" id="RHEA-COMP:12419"/>
        <dbReference type="ChEBI" id="CHEBI:15378"/>
        <dbReference type="ChEBI" id="CHEBI:57856"/>
        <dbReference type="ChEBI" id="CHEBI:59789"/>
        <dbReference type="ChEBI" id="CHEBI:90615"/>
        <dbReference type="ChEBI" id="CHEBI:90616"/>
        <dbReference type="EC" id="2.1.1.72"/>
    </reaction>
</comment>
<dbReference type="RefSeq" id="WP_249242405.1">
    <property type="nucleotide sequence ID" value="NZ_CP096649.1"/>
</dbReference>
<dbReference type="SUPFAM" id="SSF53335">
    <property type="entry name" value="S-adenosyl-L-methionine-dependent methyltransferases"/>
    <property type="match status" value="1"/>
</dbReference>
<dbReference type="GO" id="GO:0009007">
    <property type="term" value="F:site-specific DNA-methyltransferase (adenine-specific) activity"/>
    <property type="evidence" value="ECO:0007669"/>
    <property type="project" value="UniProtKB-UniRule"/>
</dbReference>
<keyword evidence="4 8" id="KW-0808">Transferase</keyword>
<evidence type="ECO:0000313" key="9">
    <source>
        <dbReference type="EMBL" id="UQK58852.1"/>
    </source>
</evidence>
<dbReference type="InterPro" id="IPR012327">
    <property type="entry name" value="MeTrfase_D12"/>
</dbReference>
<feature type="binding site" evidence="7">
    <location>
        <position position="215"/>
    </location>
    <ligand>
        <name>S-adenosyl-L-methionine</name>
        <dbReference type="ChEBI" id="CHEBI:59789"/>
    </ligand>
</feature>
<dbReference type="GO" id="GO:0043565">
    <property type="term" value="F:sequence-specific DNA binding"/>
    <property type="evidence" value="ECO:0007669"/>
    <property type="project" value="TreeGrafter"/>
</dbReference>
<organism evidence="9 10">
    <name type="scientific">Fenollaria massiliensis</name>
    <dbReference type="NCBI Taxonomy" id="938288"/>
    <lineage>
        <taxon>Bacteria</taxon>
        <taxon>Bacillati</taxon>
        <taxon>Bacillota</taxon>
        <taxon>Clostridia</taxon>
        <taxon>Eubacteriales</taxon>
        <taxon>Fenollaria</taxon>
    </lineage>
</organism>
<dbReference type="InterPro" id="IPR029063">
    <property type="entry name" value="SAM-dependent_MTases_sf"/>
</dbReference>
<dbReference type="InterPro" id="IPR012263">
    <property type="entry name" value="M_m6A_EcoRV"/>
</dbReference>
<feature type="binding site" evidence="7">
    <location>
        <position position="24"/>
    </location>
    <ligand>
        <name>S-adenosyl-L-methionine</name>
        <dbReference type="ChEBI" id="CHEBI:59789"/>
    </ligand>
</feature>
<dbReference type="EMBL" id="CP096649">
    <property type="protein sequence ID" value="UQK58852.1"/>
    <property type="molecule type" value="Genomic_DNA"/>
</dbReference>
<dbReference type="InterPro" id="IPR002052">
    <property type="entry name" value="DNA_methylase_N6_adenine_CS"/>
</dbReference>
<dbReference type="PANTHER" id="PTHR30481:SF3">
    <property type="entry name" value="DNA ADENINE METHYLASE"/>
    <property type="match status" value="1"/>
</dbReference>
<gene>
    <name evidence="9" type="ORF">M1R53_06340</name>
</gene>
<feature type="binding site" evidence="7">
    <location>
        <position position="28"/>
    </location>
    <ligand>
        <name>S-adenosyl-L-methionine</name>
        <dbReference type="ChEBI" id="CHEBI:59789"/>
    </ligand>
</feature>
<keyword evidence="10" id="KW-1185">Reference proteome</keyword>
<evidence type="ECO:0000256" key="5">
    <source>
        <dbReference type="ARBA" id="ARBA00022691"/>
    </source>
</evidence>
<evidence type="ECO:0000256" key="3">
    <source>
        <dbReference type="ARBA" id="ARBA00022603"/>
    </source>
</evidence>
<accession>A0A9E7IU89</accession>
<name>A0A9E7IU89_9FIRM</name>
<dbReference type="Pfam" id="PF02086">
    <property type="entry name" value="MethyltransfD12"/>
    <property type="match status" value="1"/>
</dbReference>
<dbReference type="PIRSF" id="PIRSF000398">
    <property type="entry name" value="M_m6A_EcoRV"/>
    <property type="match status" value="1"/>
</dbReference>
<dbReference type="GO" id="GO:0032259">
    <property type="term" value="P:methylation"/>
    <property type="evidence" value="ECO:0007669"/>
    <property type="project" value="UniProtKB-KW"/>
</dbReference>
<evidence type="ECO:0000256" key="1">
    <source>
        <dbReference type="ARBA" id="ARBA00006594"/>
    </source>
</evidence>
<evidence type="ECO:0000256" key="4">
    <source>
        <dbReference type="ARBA" id="ARBA00022679"/>
    </source>
</evidence>
<dbReference type="PROSITE" id="PS00092">
    <property type="entry name" value="N6_MTASE"/>
    <property type="match status" value="1"/>
</dbReference>
<dbReference type="AlphaFoldDB" id="A0A9E7IU89"/>
<dbReference type="GO" id="GO:0006298">
    <property type="term" value="P:mismatch repair"/>
    <property type="evidence" value="ECO:0007669"/>
    <property type="project" value="TreeGrafter"/>
</dbReference>
<feature type="binding site" evidence="7">
    <location>
        <position position="76"/>
    </location>
    <ligand>
        <name>S-adenosyl-L-methionine</name>
        <dbReference type="ChEBI" id="CHEBI:59789"/>
    </ligand>
</feature>
<dbReference type="PRINTS" id="PR00505">
    <property type="entry name" value="D12N6MTFRASE"/>
</dbReference>
<evidence type="ECO:0000256" key="8">
    <source>
        <dbReference type="RuleBase" id="RU361257"/>
    </source>
</evidence>
<dbReference type="Gene3D" id="3.40.50.150">
    <property type="entry name" value="Vaccinia Virus protein VP39"/>
    <property type="match status" value="1"/>
</dbReference>
<dbReference type="InterPro" id="IPR023095">
    <property type="entry name" value="Ade_MeTrfase_dom_2"/>
</dbReference>
<dbReference type="PANTHER" id="PTHR30481">
    <property type="entry name" value="DNA ADENINE METHYLASE"/>
    <property type="match status" value="1"/>
</dbReference>
<sequence>MIELAAKNYNIVEDLEVAKPFLKWAGGKSQLLKNFNLYYPKFDLKLKKYVEPFVGAGAVLFDLLNKFTFEEIYISDMNKELINTYINIRDNPNQLIVILNKLEIEYKKLNNEHRKIYYLNKRDDYNKLIINTNKSTNIKKAALMMFLNKTCFNGLYRVNRKGMFNVPIGSYKNPKICDIKNILAVSNKLKNVKIHCDDYKKSYDFIDETTFVYLDPPYRPLNKTSSFTSYTENDFDDKKQIELAEFVNKINKKGCKFMLSNSDPKNIDPKDNFFDDLYKDYDIIRIDASRMINSKASNRGRIKELLIKNY</sequence>
<evidence type="ECO:0000256" key="6">
    <source>
        <dbReference type="ARBA" id="ARBA00047942"/>
    </source>
</evidence>
<dbReference type="KEGG" id="fms:M1R53_06340"/>
<comment type="similarity">
    <text evidence="1 8">Belongs to the N(4)/N(6)-methyltransferase family.</text>
</comment>
<dbReference type="GO" id="GO:0009307">
    <property type="term" value="P:DNA restriction-modification system"/>
    <property type="evidence" value="ECO:0007669"/>
    <property type="project" value="InterPro"/>
</dbReference>
<keyword evidence="3 8" id="KW-0489">Methyltransferase</keyword>
<protein>
    <recommendedName>
        <fullName evidence="2 8">Site-specific DNA-methyltransferase (adenine-specific)</fullName>
        <ecNumber evidence="2 8">2.1.1.72</ecNumber>
    </recommendedName>
</protein>